<keyword evidence="3" id="KW-1003">Cell membrane</keyword>
<gene>
    <name evidence="8" type="ORF">SAMN05660443_0378</name>
</gene>
<feature type="transmembrane region" description="Helical" evidence="7">
    <location>
        <begin position="107"/>
        <end position="127"/>
    </location>
</feature>
<dbReference type="RefSeq" id="WP_091958315.1">
    <property type="nucleotide sequence ID" value="NZ_FOLH01000001.1"/>
</dbReference>
<dbReference type="Gene3D" id="1.10.1760.20">
    <property type="match status" value="1"/>
</dbReference>
<dbReference type="InterPro" id="IPR002751">
    <property type="entry name" value="CbiM/NikMN"/>
</dbReference>
<evidence type="ECO:0000256" key="3">
    <source>
        <dbReference type="ARBA" id="ARBA00022475"/>
    </source>
</evidence>
<name>A0A1I1EB52_9GAMM</name>
<evidence type="ECO:0000256" key="1">
    <source>
        <dbReference type="ARBA" id="ARBA00004651"/>
    </source>
</evidence>
<feature type="transmembrane region" description="Helical" evidence="7">
    <location>
        <begin position="6"/>
        <end position="29"/>
    </location>
</feature>
<organism evidence="8 9">
    <name type="scientific">Marinospirillum celere</name>
    <dbReference type="NCBI Taxonomy" id="1122252"/>
    <lineage>
        <taxon>Bacteria</taxon>
        <taxon>Pseudomonadati</taxon>
        <taxon>Pseudomonadota</taxon>
        <taxon>Gammaproteobacteria</taxon>
        <taxon>Oceanospirillales</taxon>
        <taxon>Oceanospirillaceae</taxon>
        <taxon>Marinospirillum</taxon>
    </lineage>
</organism>
<dbReference type="Pfam" id="PF01891">
    <property type="entry name" value="CbiM"/>
    <property type="match status" value="1"/>
</dbReference>
<evidence type="ECO:0000256" key="7">
    <source>
        <dbReference type="SAM" id="Phobius"/>
    </source>
</evidence>
<evidence type="ECO:0000256" key="5">
    <source>
        <dbReference type="ARBA" id="ARBA00022989"/>
    </source>
</evidence>
<keyword evidence="6 7" id="KW-0472">Membrane</keyword>
<feature type="transmembrane region" description="Helical" evidence="7">
    <location>
        <begin position="71"/>
        <end position="95"/>
    </location>
</feature>
<evidence type="ECO:0000256" key="2">
    <source>
        <dbReference type="ARBA" id="ARBA00022448"/>
    </source>
</evidence>
<keyword evidence="9" id="KW-1185">Reference proteome</keyword>
<evidence type="ECO:0000313" key="8">
    <source>
        <dbReference type="EMBL" id="SFB82598.1"/>
    </source>
</evidence>
<dbReference type="GO" id="GO:0005886">
    <property type="term" value="C:plasma membrane"/>
    <property type="evidence" value="ECO:0007669"/>
    <property type="project" value="UniProtKB-SubCell"/>
</dbReference>
<feature type="transmembrane region" description="Helical" evidence="7">
    <location>
        <begin position="181"/>
        <end position="206"/>
    </location>
</feature>
<evidence type="ECO:0000256" key="4">
    <source>
        <dbReference type="ARBA" id="ARBA00022692"/>
    </source>
</evidence>
<feature type="transmembrane region" description="Helical" evidence="7">
    <location>
        <begin position="41"/>
        <end position="59"/>
    </location>
</feature>
<dbReference type="OrthoDB" id="5297929at2"/>
<dbReference type="EMBL" id="FOLH01000001">
    <property type="protein sequence ID" value="SFB82598.1"/>
    <property type="molecule type" value="Genomic_DNA"/>
</dbReference>
<evidence type="ECO:0000256" key="6">
    <source>
        <dbReference type="ARBA" id="ARBA00023136"/>
    </source>
</evidence>
<sequence>MSFSASIHPGFLGGLALVFWLLFVILALLQVPWKILFREKGLQHLFLGSVLLVAFLWQLRADINFAVSIHLLLATTLTLMFYWPMALLATSLALLGATMTGQADWTMLGINGLVACVLPVFVSHWAWRLVDTKMPANFFIFVLVAGGVGAAAATLSSGLAVIAITWLYTSGHEFSRLASEYFLFLPLTLPPEAVINGMIITGLTAFMPDWVRAFDPARYLDGN</sequence>
<evidence type="ECO:0000313" key="9">
    <source>
        <dbReference type="Proteomes" id="UP000199058"/>
    </source>
</evidence>
<proteinExistence type="predicted"/>
<comment type="subcellular location">
    <subcellularLocation>
        <location evidence="1">Cell membrane</location>
        <topology evidence="1">Multi-pass membrane protein</topology>
    </subcellularLocation>
</comment>
<protein>
    <submittedName>
        <fullName evidence="8">Uncharacterized membrane protein</fullName>
    </submittedName>
</protein>
<dbReference type="Proteomes" id="UP000199058">
    <property type="component" value="Unassembled WGS sequence"/>
</dbReference>
<dbReference type="AlphaFoldDB" id="A0A1I1EB52"/>
<keyword evidence="5 7" id="KW-1133">Transmembrane helix</keyword>
<feature type="transmembrane region" description="Helical" evidence="7">
    <location>
        <begin position="139"/>
        <end position="169"/>
    </location>
</feature>
<dbReference type="GO" id="GO:0000041">
    <property type="term" value="P:transition metal ion transport"/>
    <property type="evidence" value="ECO:0007669"/>
    <property type="project" value="InterPro"/>
</dbReference>
<keyword evidence="4 7" id="KW-0812">Transmembrane</keyword>
<reference evidence="8 9" key="1">
    <citation type="submission" date="2016-10" db="EMBL/GenBank/DDBJ databases">
        <authorList>
            <person name="de Groot N.N."/>
        </authorList>
    </citation>
    <scope>NUCLEOTIDE SEQUENCE [LARGE SCALE GENOMIC DNA]</scope>
    <source>
        <strain evidence="8 9">DSM 18438</strain>
    </source>
</reference>
<keyword evidence="2" id="KW-0813">Transport</keyword>
<dbReference type="STRING" id="1122252.SAMN05660443_0378"/>
<accession>A0A1I1EB52</accession>